<gene>
    <name evidence="8" type="ORF">E8K88_12515</name>
</gene>
<evidence type="ECO:0000259" key="7">
    <source>
        <dbReference type="PROSITE" id="PS50035"/>
    </source>
</evidence>
<dbReference type="PANTHER" id="PTHR21248">
    <property type="entry name" value="CARDIOLIPIN SYNTHASE"/>
    <property type="match status" value="1"/>
</dbReference>
<organism evidence="8 9">
    <name type="scientific">Lampropedia aestuarii</name>
    <dbReference type="NCBI Taxonomy" id="2562762"/>
    <lineage>
        <taxon>Bacteria</taxon>
        <taxon>Pseudomonadati</taxon>
        <taxon>Pseudomonadota</taxon>
        <taxon>Betaproteobacteria</taxon>
        <taxon>Burkholderiales</taxon>
        <taxon>Comamonadaceae</taxon>
        <taxon>Lampropedia</taxon>
    </lineage>
</organism>
<evidence type="ECO:0000313" key="9">
    <source>
        <dbReference type="Proteomes" id="UP000306236"/>
    </source>
</evidence>
<dbReference type="InterPro" id="IPR025202">
    <property type="entry name" value="PLD-like_dom"/>
</dbReference>
<protein>
    <submittedName>
        <fullName evidence="8">Cardiolipin synthase</fullName>
    </submittedName>
</protein>
<dbReference type="GO" id="GO:0032049">
    <property type="term" value="P:cardiolipin biosynthetic process"/>
    <property type="evidence" value="ECO:0007669"/>
    <property type="project" value="UniProtKB-ARBA"/>
</dbReference>
<reference evidence="8 9" key="1">
    <citation type="submission" date="2019-04" db="EMBL/GenBank/DDBJ databases">
        <title>Lampropedia sp YIM MLB12 draf genome.</title>
        <authorList>
            <person name="Wang Y.-X."/>
        </authorList>
    </citation>
    <scope>NUCLEOTIDE SEQUENCE [LARGE SCALE GENOMIC DNA]</scope>
    <source>
        <strain evidence="8 9">YIM MLB12</strain>
    </source>
</reference>
<dbReference type="Pfam" id="PF13396">
    <property type="entry name" value="PLDc_N"/>
    <property type="match status" value="1"/>
</dbReference>
<dbReference type="PROSITE" id="PS50035">
    <property type="entry name" value="PLD"/>
    <property type="match status" value="2"/>
</dbReference>
<proteinExistence type="predicted"/>
<evidence type="ECO:0000256" key="4">
    <source>
        <dbReference type="ARBA" id="ARBA00022989"/>
    </source>
</evidence>
<keyword evidence="2" id="KW-1003">Cell membrane</keyword>
<dbReference type="RefSeq" id="WP_136407008.1">
    <property type="nucleotide sequence ID" value="NZ_SSWX01000016.1"/>
</dbReference>
<comment type="caution">
    <text evidence="8">The sequence shown here is derived from an EMBL/GenBank/DDBJ whole genome shotgun (WGS) entry which is preliminary data.</text>
</comment>
<dbReference type="AlphaFoldDB" id="A0A4S5BJA5"/>
<feature type="transmembrane region" description="Helical" evidence="6">
    <location>
        <begin position="37"/>
        <end position="58"/>
    </location>
</feature>
<name>A0A4S5BJA5_9BURK</name>
<dbReference type="EMBL" id="SSWX01000016">
    <property type="protein sequence ID" value="THJ32249.1"/>
    <property type="molecule type" value="Genomic_DNA"/>
</dbReference>
<accession>A0A4S5BJA5</accession>
<keyword evidence="3 6" id="KW-0812">Transmembrane</keyword>
<dbReference type="Proteomes" id="UP000306236">
    <property type="component" value="Unassembled WGS sequence"/>
</dbReference>
<evidence type="ECO:0000256" key="3">
    <source>
        <dbReference type="ARBA" id="ARBA00022692"/>
    </source>
</evidence>
<dbReference type="GO" id="GO:0005886">
    <property type="term" value="C:plasma membrane"/>
    <property type="evidence" value="ECO:0007669"/>
    <property type="project" value="UniProtKB-SubCell"/>
</dbReference>
<evidence type="ECO:0000256" key="6">
    <source>
        <dbReference type="SAM" id="Phobius"/>
    </source>
</evidence>
<evidence type="ECO:0000256" key="1">
    <source>
        <dbReference type="ARBA" id="ARBA00004651"/>
    </source>
</evidence>
<dbReference type="Gene3D" id="3.30.870.10">
    <property type="entry name" value="Endonuclease Chain A"/>
    <property type="match status" value="2"/>
</dbReference>
<sequence>MYTLPLSLGHISLVCLGLLLYVLTSRTHHVRRSPGSAVAWVLLLVAFPYLGIPLYLIFGLRKVTKVKATQWAVEPSVQADATGNAADMPRYVPSWAKSVLSAMQLPHAVGVRALHFDADGRVALLGVLEFIERAEDELLVCTFILGNDEQVAARIVDALVLAARRGVKVRVIVDAIGSLKLRKQSMLVMEQNGIALRRFMPLLHNSVKGRANLRNHRKYMVADGRYAWSGGRNFAVEYFLDQPMHPAWLDLSFQAEGAIAEHFGQMFESDWAQASAPLLWGTRRVASESLAHSAIDAFYRLQGTWQNVADLVMGSLAGPVAPRSENQAAGLLPTALQDQTMQLVPSGPDQSDDTIYSLLLTAAFHANKRIAIVTPYFVPDDALTAALSLAVRRGVEVQLVIPKTSNHRMADIARMRSLRLLARAGAKVMWLPVMSHAKLVIVDHAMALCGSANFDTRSLMLNYEIMTAFYSIEAIEALEVLLGYACQHASAYVPQEPGFARDLLEGMVRSVAFEL</sequence>
<dbReference type="InterPro" id="IPR027379">
    <property type="entry name" value="CLS_N"/>
</dbReference>
<keyword evidence="9" id="KW-1185">Reference proteome</keyword>
<comment type="subcellular location">
    <subcellularLocation>
        <location evidence="1">Cell membrane</location>
        <topology evidence="1">Multi-pass membrane protein</topology>
    </subcellularLocation>
</comment>
<evidence type="ECO:0000313" key="8">
    <source>
        <dbReference type="EMBL" id="THJ32249.1"/>
    </source>
</evidence>
<evidence type="ECO:0000256" key="2">
    <source>
        <dbReference type="ARBA" id="ARBA00022475"/>
    </source>
</evidence>
<feature type="domain" description="PLD phosphodiesterase" evidence="7">
    <location>
        <begin position="431"/>
        <end position="458"/>
    </location>
</feature>
<dbReference type="SUPFAM" id="SSF56024">
    <property type="entry name" value="Phospholipase D/nuclease"/>
    <property type="match status" value="2"/>
</dbReference>
<dbReference type="Pfam" id="PF13091">
    <property type="entry name" value="PLDc_2"/>
    <property type="match status" value="2"/>
</dbReference>
<feature type="domain" description="PLD phosphodiesterase" evidence="7">
    <location>
        <begin position="211"/>
        <end position="238"/>
    </location>
</feature>
<dbReference type="SMART" id="SM00155">
    <property type="entry name" value="PLDc"/>
    <property type="match status" value="2"/>
</dbReference>
<keyword evidence="5 6" id="KW-0472">Membrane</keyword>
<feature type="transmembrane region" description="Helical" evidence="6">
    <location>
        <begin position="6"/>
        <end position="25"/>
    </location>
</feature>
<dbReference type="InterPro" id="IPR001736">
    <property type="entry name" value="PLipase_D/transphosphatidylase"/>
</dbReference>
<dbReference type="PANTHER" id="PTHR21248:SF22">
    <property type="entry name" value="PHOSPHOLIPASE D"/>
    <property type="match status" value="1"/>
</dbReference>
<keyword evidence="4 6" id="KW-1133">Transmembrane helix</keyword>
<dbReference type="OrthoDB" id="9762009at2"/>
<evidence type="ECO:0000256" key="5">
    <source>
        <dbReference type="ARBA" id="ARBA00023136"/>
    </source>
</evidence>
<dbReference type="GO" id="GO:0030572">
    <property type="term" value="F:phosphatidyltransferase activity"/>
    <property type="evidence" value="ECO:0007669"/>
    <property type="project" value="UniProtKB-ARBA"/>
</dbReference>